<evidence type="ECO:0000313" key="5">
    <source>
        <dbReference type="EMBL" id="OGE71991.1"/>
    </source>
</evidence>
<feature type="chain" id="PRO_5009520072" description="Fibronectin type-III domain-containing protein" evidence="3">
    <location>
        <begin position="19"/>
        <end position="406"/>
    </location>
</feature>
<dbReference type="PROSITE" id="PS50853">
    <property type="entry name" value="FN3"/>
    <property type="match status" value="1"/>
</dbReference>
<feature type="region of interest" description="Disordered" evidence="2">
    <location>
        <begin position="37"/>
        <end position="133"/>
    </location>
</feature>
<organism evidence="5 6">
    <name type="scientific">Candidatus Daviesbacteria bacterium RIFOXYD1_FULL_41_10</name>
    <dbReference type="NCBI Taxonomy" id="1797801"/>
    <lineage>
        <taxon>Bacteria</taxon>
        <taxon>Candidatus Daviesiibacteriota</taxon>
    </lineage>
</organism>
<dbReference type="Gene3D" id="2.60.40.10">
    <property type="entry name" value="Immunoglobulins"/>
    <property type="match status" value="1"/>
</dbReference>
<dbReference type="SUPFAM" id="SSF49265">
    <property type="entry name" value="Fibronectin type III"/>
    <property type="match status" value="1"/>
</dbReference>
<dbReference type="InterPro" id="IPR003961">
    <property type="entry name" value="FN3_dom"/>
</dbReference>
<protein>
    <recommendedName>
        <fullName evidence="4">Fibronectin type-III domain-containing protein</fullName>
    </recommendedName>
</protein>
<reference evidence="5 6" key="1">
    <citation type="journal article" date="2016" name="Nat. Commun.">
        <title>Thousands of microbial genomes shed light on interconnected biogeochemical processes in an aquifer system.</title>
        <authorList>
            <person name="Anantharaman K."/>
            <person name="Brown C.T."/>
            <person name="Hug L.A."/>
            <person name="Sharon I."/>
            <person name="Castelle C.J."/>
            <person name="Probst A.J."/>
            <person name="Thomas B.C."/>
            <person name="Singh A."/>
            <person name="Wilkins M.J."/>
            <person name="Karaoz U."/>
            <person name="Brodie E.L."/>
            <person name="Williams K.H."/>
            <person name="Hubbard S.S."/>
            <person name="Banfield J.F."/>
        </authorList>
    </citation>
    <scope>NUCLEOTIDE SEQUENCE [LARGE SCALE GENOMIC DNA]</scope>
</reference>
<dbReference type="NCBIfam" id="TIGR01076">
    <property type="entry name" value="sortase_fam"/>
    <property type="match status" value="1"/>
</dbReference>
<accession>A0A1F5N2X2</accession>
<feature type="compositionally biased region" description="Gly residues" evidence="2">
    <location>
        <begin position="109"/>
        <end position="119"/>
    </location>
</feature>
<feature type="signal peptide" evidence="3">
    <location>
        <begin position="1"/>
        <end position="18"/>
    </location>
</feature>
<dbReference type="AlphaFoldDB" id="A0A1F5N2X2"/>
<dbReference type="SUPFAM" id="SSF63817">
    <property type="entry name" value="Sortase"/>
    <property type="match status" value="1"/>
</dbReference>
<sequence>MFTLFILFFSLGVLSPHANVRANVFGNNDYQLRCPFPSPTPVPTQIPIPSPTPTAPIPTPTPVPSPIPSPTPSPFPALTPTPTLPPTPTPSPTPAVTPEPTSAPVAVSGGQGGPSGGRDSGGESAPAPCGASNPGATTLISATPKSATNVELKWSKNPNATDYNVSYGPGSGNYLYGLSGTGNTDTVTISELDSNQRYCFVVSPVNDCAPGQISNEICIGEAKKVVLGVFTGGGEVLGLSSTASGDDATDSTPDTTLPDEKIIIDPADFTNPVKVLGVPTRITIPALDIDLPVAEAKVENDLWQTFAGFAAHGVGSANPGERSNVVIFAHNRAGLFGNLKYAQVGSEITVLSNNRKFRYQVSEIKEITPDQTSTIGPTQEETLTLYTCSGENDKKRLIVIARNIGA</sequence>
<dbReference type="InterPro" id="IPR005754">
    <property type="entry name" value="Sortase"/>
</dbReference>
<keyword evidence="3" id="KW-0732">Signal</keyword>
<dbReference type="InterPro" id="IPR023365">
    <property type="entry name" value="Sortase_dom-sf"/>
</dbReference>
<feature type="compositionally biased region" description="Pro residues" evidence="2">
    <location>
        <begin position="37"/>
        <end position="97"/>
    </location>
</feature>
<proteinExistence type="predicted"/>
<dbReference type="Gene3D" id="2.40.260.10">
    <property type="entry name" value="Sortase"/>
    <property type="match status" value="1"/>
</dbReference>
<feature type="domain" description="Fibronectin type-III" evidence="4">
    <location>
        <begin position="136"/>
        <end position="225"/>
    </location>
</feature>
<evidence type="ECO:0000256" key="3">
    <source>
        <dbReference type="SAM" id="SignalP"/>
    </source>
</evidence>
<dbReference type="GO" id="GO:0016787">
    <property type="term" value="F:hydrolase activity"/>
    <property type="evidence" value="ECO:0007669"/>
    <property type="project" value="UniProtKB-KW"/>
</dbReference>
<evidence type="ECO:0000256" key="1">
    <source>
        <dbReference type="ARBA" id="ARBA00022801"/>
    </source>
</evidence>
<dbReference type="EMBL" id="MFEC01000003">
    <property type="protein sequence ID" value="OGE71991.1"/>
    <property type="molecule type" value="Genomic_DNA"/>
</dbReference>
<name>A0A1F5N2X2_9BACT</name>
<gene>
    <name evidence="5" type="ORF">A2617_04955</name>
</gene>
<dbReference type="Pfam" id="PF04203">
    <property type="entry name" value="Sortase"/>
    <property type="match status" value="1"/>
</dbReference>
<dbReference type="CDD" id="cd00004">
    <property type="entry name" value="Sortase"/>
    <property type="match status" value="1"/>
</dbReference>
<dbReference type="SMART" id="SM00060">
    <property type="entry name" value="FN3"/>
    <property type="match status" value="1"/>
</dbReference>
<evidence type="ECO:0000259" key="4">
    <source>
        <dbReference type="PROSITE" id="PS50853"/>
    </source>
</evidence>
<keyword evidence="1" id="KW-0378">Hydrolase</keyword>
<evidence type="ECO:0000256" key="2">
    <source>
        <dbReference type="SAM" id="MobiDB-lite"/>
    </source>
</evidence>
<dbReference type="InterPro" id="IPR036116">
    <property type="entry name" value="FN3_sf"/>
</dbReference>
<dbReference type="Proteomes" id="UP000177135">
    <property type="component" value="Unassembled WGS sequence"/>
</dbReference>
<dbReference type="InterPro" id="IPR013783">
    <property type="entry name" value="Ig-like_fold"/>
</dbReference>
<evidence type="ECO:0000313" key="6">
    <source>
        <dbReference type="Proteomes" id="UP000177135"/>
    </source>
</evidence>
<dbReference type="CDD" id="cd00063">
    <property type="entry name" value="FN3"/>
    <property type="match status" value="1"/>
</dbReference>
<comment type="caution">
    <text evidence="5">The sequence shown here is derived from an EMBL/GenBank/DDBJ whole genome shotgun (WGS) entry which is preliminary data.</text>
</comment>